<name>A0A1J5Q3Z1_9ZZZZ</name>
<dbReference type="AlphaFoldDB" id="A0A1J5Q3Z1"/>
<proteinExistence type="predicted"/>
<sequence length="91" mass="9183">MISSEATGFMADGSALWLLINIAFGPTQGGRWGLSAGLFVLPVVLVEEIVEDTACSSGLVGTSIAVLIANVSRALPAIDGFGASTSAGKRT</sequence>
<dbReference type="EMBL" id="MLJW01004128">
    <property type="protein sequence ID" value="OIQ70589.1"/>
    <property type="molecule type" value="Genomic_DNA"/>
</dbReference>
<organism evidence="1">
    <name type="scientific">mine drainage metagenome</name>
    <dbReference type="NCBI Taxonomy" id="410659"/>
    <lineage>
        <taxon>unclassified sequences</taxon>
        <taxon>metagenomes</taxon>
        <taxon>ecological metagenomes</taxon>
    </lineage>
</organism>
<protein>
    <submittedName>
        <fullName evidence="1">Uncharacterized protein</fullName>
    </submittedName>
</protein>
<comment type="caution">
    <text evidence="1">The sequence shown here is derived from an EMBL/GenBank/DDBJ whole genome shotgun (WGS) entry which is preliminary data.</text>
</comment>
<evidence type="ECO:0000313" key="1">
    <source>
        <dbReference type="EMBL" id="OIQ70589.1"/>
    </source>
</evidence>
<reference evidence="1" key="1">
    <citation type="submission" date="2016-10" db="EMBL/GenBank/DDBJ databases">
        <title>Sequence of Gallionella enrichment culture.</title>
        <authorList>
            <person name="Poehlein A."/>
            <person name="Muehling M."/>
            <person name="Daniel R."/>
        </authorList>
    </citation>
    <scope>NUCLEOTIDE SEQUENCE</scope>
</reference>
<gene>
    <name evidence="1" type="ORF">GALL_477980</name>
</gene>
<accession>A0A1J5Q3Z1</accession>